<evidence type="ECO:0000313" key="4">
    <source>
        <dbReference type="Proteomes" id="UP000825890"/>
    </source>
</evidence>
<reference evidence="3 4" key="1">
    <citation type="submission" date="2021-01" db="EMBL/GenBank/DDBJ databases">
        <title>Cercospora kikuchii MAFF 305040 whole genome shotgun sequence.</title>
        <authorList>
            <person name="Kashiwa T."/>
            <person name="Suzuki T."/>
        </authorList>
    </citation>
    <scope>NUCLEOTIDE SEQUENCE [LARGE SCALE GENOMIC DNA]</scope>
    <source>
        <strain evidence="3 4">MAFF 305040</strain>
    </source>
</reference>
<keyword evidence="4" id="KW-1185">Reference proteome</keyword>
<gene>
    <name evidence="3" type="ORF">CKM354_000797200</name>
</gene>
<dbReference type="GeneID" id="68293547"/>
<evidence type="ECO:0000256" key="1">
    <source>
        <dbReference type="SAM" id="MobiDB-lite"/>
    </source>
</evidence>
<organism evidence="3 4">
    <name type="scientific">Cercospora kikuchii</name>
    <dbReference type="NCBI Taxonomy" id="84275"/>
    <lineage>
        <taxon>Eukaryota</taxon>
        <taxon>Fungi</taxon>
        <taxon>Dikarya</taxon>
        <taxon>Ascomycota</taxon>
        <taxon>Pezizomycotina</taxon>
        <taxon>Dothideomycetes</taxon>
        <taxon>Dothideomycetidae</taxon>
        <taxon>Mycosphaerellales</taxon>
        <taxon>Mycosphaerellaceae</taxon>
        <taxon>Cercospora</taxon>
    </lineage>
</organism>
<evidence type="ECO:0000313" key="3">
    <source>
        <dbReference type="EMBL" id="GIZ44784.1"/>
    </source>
</evidence>
<feature type="region of interest" description="Disordered" evidence="1">
    <location>
        <begin position="441"/>
        <end position="468"/>
    </location>
</feature>
<dbReference type="RefSeq" id="XP_044659271.1">
    <property type="nucleotide sequence ID" value="XM_044803336.1"/>
</dbReference>
<dbReference type="Proteomes" id="UP000825890">
    <property type="component" value="Unassembled WGS sequence"/>
</dbReference>
<accession>A0A9P3CI17</accession>
<dbReference type="OrthoDB" id="3162439at2759"/>
<feature type="domain" description="T6SS Phospholipase effector Tle1-like catalytic" evidence="2">
    <location>
        <begin position="11"/>
        <end position="286"/>
    </location>
</feature>
<dbReference type="PANTHER" id="PTHR33840">
    <property type="match status" value="1"/>
</dbReference>
<dbReference type="Pfam" id="PF09994">
    <property type="entry name" value="T6SS_Tle1-like_cat"/>
    <property type="match status" value="1"/>
</dbReference>
<comment type="caution">
    <text evidence="3">The sequence shown here is derived from an EMBL/GenBank/DDBJ whole genome shotgun (WGS) entry which is preliminary data.</text>
</comment>
<proteinExistence type="predicted"/>
<dbReference type="AlphaFoldDB" id="A0A9P3CI17"/>
<sequence>MDDTSEQRPNRRLVLCFDGTGNSFQGTETDTNIVKLYGLMDRRDPQQFHYYQPGIGTYSEHEDGGILQYWSALKASISKTIDQGVGTKFKDHVLAGYRFLMRYYEDGDDIYVFGFSRGAYTARFLSQMIFRVGLLSRGNEEMIHFAWKAFSDWLHVVGEDTPQDRERRAHMEKFQSTFCRENVQVLFLGLFDCVNSVGQFEMPLFSSTYKHMPLPPAKHIRHAVSISERRLKFKPALFSAELHQPSEDVKEVWFAGNHADVGGGWERVPGQPALLSDEPLQWMIDEVLNLPVQEPIALISKKYIRAEQTLEEKQAASSGFAMFKHTKSRKELRRETMRPHDMLRFGGGVGFGAVCSWWIFEVLPFFSRLELEFGEWIPRHWPPNLGAARDLPDNAILHESVHRLHKAGVISSLPRLGGDGPPKLSGAATALYNFSTLNATANEQSTPGDDAARASVHPSRKSSSDGSE</sequence>
<dbReference type="PANTHER" id="PTHR33840:SF2">
    <property type="entry name" value="TLE1 PHOSPHOLIPASE DOMAIN-CONTAINING PROTEIN"/>
    <property type="match status" value="1"/>
</dbReference>
<protein>
    <recommendedName>
        <fullName evidence="2">T6SS Phospholipase effector Tle1-like catalytic domain-containing protein</fullName>
    </recommendedName>
</protein>
<name>A0A9P3CI17_9PEZI</name>
<dbReference type="EMBL" id="BOLY01000005">
    <property type="protein sequence ID" value="GIZ44784.1"/>
    <property type="molecule type" value="Genomic_DNA"/>
</dbReference>
<evidence type="ECO:0000259" key="2">
    <source>
        <dbReference type="Pfam" id="PF09994"/>
    </source>
</evidence>
<dbReference type="InterPro" id="IPR018712">
    <property type="entry name" value="Tle1-like_cat"/>
</dbReference>